<organism evidence="1 2">
    <name type="scientific">Uabimicrobium amorphum</name>
    <dbReference type="NCBI Taxonomy" id="2596890"/>
    <lineage>
        <taxon>Bacteria</taxon>
        <taxon>Pseudomonadati</taxon>
        <taxon>Planctomycetota</taxon>
        <taxon>Candidatus Uabimicrobiia</taxon>
        <taxon>Candidatus Uabimicrobiales</taxon>
        <taxon>Candidatus Uabimicrobiaceae</taxon>
        <taxon>Candidatus Uabimicrobium</taxon>
    </lineage>
</organism>
<proteinExistence type="predicted"/>
<evidence type="ECO:0000313" key="1">
    <source>
        <dbReference type="EMBL" id="BBM86994.1"/>
    </source>
</evidence>
<name>A0A5S9ISA7_UABAM</name>
<evidence type="ECO:0000313" key="2">
    <source>
        <dbReference type="Proteomes" id="UP000326354"/>
    </source>
</evidence>
<dbReference type="EMBL" id="AP019860">
    <property type="protein sequence ID" value="BBM86994.1"/>
    <property type="molecule type" value="Genomic_DNA"/>
</dbReference>
<dbReference type="KEGG" id="uam:UABAM_05396"/>
<gene>
    <name evidence="1" type="ORF">UABAM_05396</name>
</gene>
<dbReference type="Proteomes" id="UP000326354">
    <property type="component" value="Chromosome"/>
</dbReference>
<reference evidence="1 2" key="1">
    <citation type="submission" date="2019-08" db="EMBL/GenBank/DDBJ databases">
        <title>Complete genome sequence of Candidatus Uab amorphum.</title>
        <authorList>
            <person name="Shiratori T."/>
            <person name="Suzuki S."/>
            <person name="Kakizawa Y."/>
            <person name="Ishida K."/>
        </authorList>
    </citation>
    <scope>NUCLEOTIDE SEQUENCE [LARGE SCALE GENOMIC DNA]</scope>
    <source>
        <strain evidence="1 2">SRT547</strain>
    </source>
</reference>
<protein>
    <submittedName>
        <fullName evidence="1">Uncharacterized protein</fullName>
    </submittedName>
</protein>
<sequence>MKIYDTGLFHHFKLQPLNTEKWPAVFAQDFITSHIEKRSWDDNVTSIEGWRHLLIVHQTPEVHQKINNFLFDLHQRMTKDYQRINVWISVGKSQYNPQRICAFTTSNSHKVVLKSGELVMGNTPEDITLRRDIVRGYSKFDKLKDHIDKRKSWELSATPLIKNNTIEVEIDWIWRDKDTFKRHFKISVQDEKTALATSLTPNLNLYVGASIVK</sequence>
<dbReference type="AlphaFoldDB" id="A0A5S9ISA7"/>
<keyword evidence="2" id="KW-1185">Reference proteome</keyword>
<dbReference type="RefSeq" id="WP_151971029.1">
    <property type="nucleotide sequence ID" value="NZ_AP019860.1"/>
</dbReference>
<accession>A0A5S9ISA7</accession>